<organism evidence="2 3">
    <name type="scientific">Stakelama tenebrarum</name>
    <dbReference type="NCBI Taxonomy" id="2711215"/>
    <lineage>
        <taxon>Bacteria</taxon>
        <taxon>Pseudomonadati</taxon>
        <taxon>Pseudomonadota</taxon>
        <taxon>Alphaproteobacteria</taxon>
        <taxon>Sphingomonadales</taxon>
        <taxon>Sphingomonadaceae</taxon>
        <taxon>Stakelama</taxon>
    </lineage>
</organism>
<reference evidence="2 3" key="1">
    <citation type="submission" date="2020-02" db="EMBL/GenBank/DDBJ databases">
        <authorList>
            <person name="Zheng R.K."/>
            <person name="Sun C.M."/>
        </authorList>
    </citation>
    <scope>NUCLEOTIDE SEQUENCE [LARGE SCALE GENOMIC DNA]</scope>
    <source>
        <strain evidence="3">zrk23</strain>
    </source>
</reference>
<evidence type="ECO:0000313" key="3">
    <source>
        <dbReference type="Proteomes" id="UP000501568"/>
    </source>
</evidence>
<dbReference type="KEGG" id="spzr:G5C33_12010"/>
<dbReference type="SUPFAM" id="SSF54637">
    <property type="entry name" value="Thioesterase/thiol ester dehydrase-isomerase"/>
    <property type="match status" value="1"/>
</dbReference>
<proteinExistence type="predicted"/>
<keyword evidence="3" id="KW-1185">Reference proteome</keyword>
<sequence>MMDTAALQTYLHQQIPLSAAMQVTVHAANPQAVTLAAPLAPNINHKHTVFGGSASALAILSAWSVIHLRLLAEGLPGEIVIQSNEIAYDKPIRGTFEATGTLADAAWPIFRKTLERRGLARIEASARLTCDGEPVGSLTGRFVAFLRTAE</sequence>
<dbReference type="NCBIfam" id="TIGR02447">
    <property type="entry name" value="yiiD_Cterm"/>
    <property type="match status" value="1"/>
</dbReference>
<dbReference type="InterPro" id="IPR029069">
    <property type="entry name" value="HotDog_dom_sf"/>
</dbReference>
<evidence type="ECO:0000259" key="1">
    <source>
        <dbReference type="Pfam" id="PF09500"/>
    </source>
</evidence>
<name>A0A6G6Y6F6_9SPHN</name>
<dbReference type="InterPro" id="IPR012660">
    <property type="entry name" value="YiiD_C"/>
</dbReference>
<dbReference type="Gene3D" id="3.10.129.10">
    <property type="entry name" value="Hotdog Thioesterase"/>
    <property type="match status" value="1"/>
</dbReference>
<evidence type="ECO:0000313" key="2">
    <source>
        <dbReference type="EMBL" id="QIG80431.1"/>
    </source>
</evidence>
<dbReference type="RefSeq" id="WP_206518554.1">
    <property type="nucleotide sequence ID" value="NZ_CP049109.1"/>
</dbReference>
<dbReference type="EMBL" id="CP049109">
    <property type="protein sequence ID" value="QIG80431.1"/>
    <property type="molecule type" value="Genomic_DNA"/>
</dbReference>
<gene>
    <name evidence="2" type="ORF">G5C33_12010</name>
</gene>
<feature type="domain" description="Thioesterase putative" evidence="1">
    <location>
        <begin position="5"/>
        <end position="144"/>
    </location>
</feature>
<dbReference type="AlphaFoldDB" id="A0A6G6Y6F6"/>
<accession>A0A6G6Y6F6</accession>
<dbReference type="Pfam" id="PF09500">
    <property type="entry name" value="YiiD_C"/>
    <property type="match status" value="1"/>
</dbReference>
<dbReference type="Proteomes" id="UP000501568">
    <property type="component" value="Chromosome"/>
</dbReference>
<protein>
    <submittedName>
        <fullName evidence="2">Thioesterase</fullName>
    </submittedName>
</protein>